<dbReference type="PANTHER" id="PTHR42796">
    <property type="entry name" value="FUMARYLACETOACETATE HYDROLASE DOMAIN-CONTAINING PROTEIN 2A-RELATED"/>
    <property type="match status" value="1"/>
</dbReference>
<comment type="similarity">
    <text evidence="1">Belongs to the FAH family.</text>
</comment>
<dbReference type="GO" id="GO:0016787">
    <property type="term" value="F:hydrolase activity"/>
    <property type="evidence" value="ECO:0007669"/>
    <property type="project" value="UniProtKB-KW"/>
</dbReference>
<proteinExistence type="inferred from homology"/>
<dbReference type="InterPro" id="IPR036663">
    <property type="entry name" value="Fumarylacetoacetase_C_sf"/>
</dbReference>
<comment type="caution">
    <text evidence="4">The sequence shown here is derived from an EMBL/GenBank/DDBJ whole genome shotgun (WGS) entry which is preliminary data.</text>
</comment>
<dbReference type="AlphaFoldDB" id="A0A9X1II20"/>
<dbReference type="Pfam" id="PF01557">
    <property type="entry name" value="FAA_hydrolase"/>
    <property type="match status" value="1"/>
</dbReference>
<evidence type="ECO:0000313" key="4">
    <source>
        <dbReference type="EMBL" id="MCB4824043.1"/>
    </source>
</evidence>
<feature type="domain" description="Fumarylacetoacetase-like C-terminal" evidence="3">
    <location>
        <begin position="93"/>
        <end position="297"/>
    </location>
</feature>
<evidence type="ECO:0000259" key="3">
    <source>
        <dbReference type="Pfam" id="PF01557"/>
    </source>
</evidence>
<name>A0A9X1II20_9PROT</name>
<dbReference type="PANTHER" id="PTHR42796:SF4">
    <property type="entry name" value="FUMARYLACETOACETATE HYDROLASE DOMAIN-CONTAINING PROTEIN 2A"/>
    <property type="match status" value="1"/>
</dbReference>
<dbReference type="Gene3D" id="3.90.850.10">
    <property type="entry name" value="Fumarylacetoacetase-like, C-terminal domain"/>
    <property type="match status" value="1"/>
</dbReference>
<dbReference type="SUPFAM" id="SSF56529">
    <property type="entry name" value="FAH"/>
    <property type="match status" value="1"/>
</dbReference>
<accession>A0A9X1II20</accession>
<evidence type="ECO:0000256" key="1">
    <source>
        <dbReference type="ARBA" id="ARBA00010211"/>
    </source>
</evidence>
<dbReference type="InterPro" id="IPR011234">
    <property type="entry name" value="Fumarylacetoacetase-like_C"/>
</dbReference>
<gene>
    <name evidence="4" type="ORF">LHA35_20135</name>
</gene>
<evidence type="ECO:0000313" key="5">
    <source>
        <dbReference type="Proteomes" id="UP001139311"/>
    </source>
</evidence>
<keyword evidence="5" id="KW-1185">Reference proteome</keyword>
<keyword evidence="4" id="KW-0378">Hydrolase</keyword>
<evidence type="ECO:0000256" key="2">
    <source>
        <dbReference type="ARBA" id="ARBA00022723"/>
    </source>
</evidence>
<reference evidence="4" key="1">
    <citation type="submission" date="2021-10" db="EMBL/GenBank/DDBJ databases">
        <title>Roseicella aerolatum sp. nov., isolated from aerosols of e-waste dismantling site.</title>
        <authorList>
            <person name="Qin T."/>
        </authorList>
    </citation>
    <scope>NUCLEOTIDE SEQUENCE</scope>
    <source>
        <strain evidence="4">GB24</strain>
    </source>
</reference>
<dbReference type="GO" id="GO:0016853">
    <property type="term" value="F:isomerase activity"/>
    <property type="evidence" value="ECO:0007669"/>
    <property type="project" value="UniProtKB-ARBA"/>
</dbReference>
<dbReference type="Proteomes" id="UP001139311">
    <property type="component" value="Unassembled WGS sequence"/>
</dbReference>
<sequence length="303" mass="32295">MKLVTFQVEGAERIGAVLGDAVVEFQPALDAARHAAGEPALALPPDMRGLLAAGEAVLAEVARALAFAARPESIALRRPLSTVQLRAPLRPGKILGVGRNYADHAKEVGGPKLAAPRIFLKPTSSVSGPGDVVRIPRAALKPDWEVELAVIIGRPAWQVSEGAALDYVAGYTVLNDLTDRALQFDHPIGMTSFGKGLDGFCPMGPWIATPEEVGEPWALELRCLLNGEEVQHGNTRDLIFPVATLIAWLSRFVTLQPGDVIATGTPAGVGHFRDPPRYLKPGDRLRLEVEKVGVLEHAMGGDA</sequence>
<dbReference type="EMBL" id="JAJAQI010000035">
    <property type="protein sequence ID" value="MCB4824043.1"/>
    <property type="molecule type" value="Genomic_DNA"/>
</dbReference>
<dbReference type="FunFam" id="3.90.850.10:FF:000002">
    <property type="entry name" value="2-hydroxyhepta-2,4-diene-1,7-dioate isomerase"/>
    <property type="match status" value="1"/>
</dbReference>
<dbReference type="GO" id="GO:0046872">
    <property type="term" value="F:metal ion binding"/>
    <property type="evidence" value="ECO:0007669"/>
    <property type="project" value="UniProtKB-KW"/>
</dbReference>
<dbReference type="RefSeq" id="WP_226611501.1">
    <property type="nucleotide sequence ID" value="NZ_JAJAQI010000035.1"/>
</dbReference>
<keyword evidence="2" id="KW-0479">Metal-binding</keyword>
<organism evidence="4 5">
    <name type="scientific">Roseicella aerolata</name>
    <dbReference type="NCBI Taxonomy" id="2883479"/>
    <lineage>
        <taxon>Bacteria</taxon>
        <taxon>Pseudomonadati</taxon>
        <taxon>Pseudomonadota</taxon>
        <taxon>Alphaproteobacteria</taxon>
        <taxon>Acetobacterales</taxon>
        <taxon>Roseomonadaceae</taxon>
        <taxon>Roseicella</taxon>
    </lineage>
</organism>
<protein>
    <submittedName>
        <fullName evidence="4">Fumarylacetoacetate hydrolase family protein</fullName>
    </submittedName>
</protein>
<dbReference type="GO" id="GO:0019752">
    <property type="term" value="P:carboxylic acid metabolic process"/>
    <property type="evidence" value="ECO:0007669"/>
    <property type="project" value="UniProtKB-ARBA"/>
</dbReference>
<dbReference type="InterPro" id="IPR051121">
    <property type="entry name" value="FAH"/>
</dbReference>